<evidence type="ECO:0000313" key="5">
    <source>
        <dbReference type="EMBL" id="OEH85611.1"/>
    </source>
</evidence>
<dbReference type="Gene3D" id="3.30.450.20">
    <property type="entry name" value="PAS domain"/>
    <property type="match status" value="1"/>
</dbReference>
<dbReference type="InterPro" id="IPR036890">
    <property type="entry name" value="HATPase_C_sf"/>
</dbReference>
<dbReference type="InterPro" id="IPR000014">
    <property type="entry name" value="PAS"/>
</dbReference>
<name>A0A1E5L671_9FIRM</name>
<dbReference type="OrthoDB" id="9763484at2"/>
<dbReference type="AlphaFoldDB" id="A0A1E5L671"/>
<organism evidence="5 6">
    <name type="scientific">Desulfuribacillus stibiiarsenatis</name>
    <dbReference type="NCBI Taxonomy" id="1390249"/>
    <lineage>
        <taxon>Bacteria</taxon>
        <taxon>Bacillati</taxon>
        <taxon>Bacillota</taxon>
        <taxon>Desulfuribacillia</taxon>
        <taxon>Desulfuribacillales</taxon>
        <taxon>Desulfuribacillaceae</taxon>
        <taxon>Desulfuribacillus</taxon>
    </lineage>
</organism>
<keyword evidence="2" id="KW-0175">Coiled coil</keyword>
<accession>A0A1E5L671</accession>
<dbReference type="EMBL" id="MJAT01000012">
    <property type="protein sequence ID" value="OEH85611.1"/>
    <property type="molecule type" value="Genomic_DNA"/>
</dbReference>
<dbReference type="InterPro" id="IPR000700">
    <property type="entry name" value="PAS-assoc_C"/>
</dbReference>
<evidence type="ECO:0000256" key="1">
    <source>
        <dbReference type="ARBA" id="ARBA00022801"/>
    </source>
</evidence>
<dbReference type="PROSITE" id="PS50112">
    <property type="entry name" value="PAS"/>
    <property type="match status" value="1"/>
</dbReference>
<dbReference type="STRING" id="1390249.BHU72_02085"/>
<proteinExistence type="predicted"/>
<feature type="coiled-coil region" evidence="2">
    <location>
        <begin position="121"/>
        <end position="152"/>
    </location>
</feature>
<protein>
    <recommendedName>
        <fullName evidence="7">PAS domain S-box protein</fullName>
    </recommendedName>
</protein>
<keyword evidence="6" id="KW-1185">Reference proteome</keyword>
<feature type="domain" description="PAC" evidence="4">
    <location>
        <begin position="85"/>
        <end position="137"/>
    </location>
</feature>
<dbReference type="Pfam" id="PF13581">
    <property type="entry name" value="HATPase_c_2"/>
    <property type="match status" value="1"/>
</dbReference>
<reference evidence="5 6" key="1">
    <citation type="submission" date="2016-09" db="EMBL/GenBank/DDBJ databases">
        <title>Desulfuribacillus arsenicus sp. nov., an obligately anaerobic, dissimilatory arsenic- and antimonate-reducing bacterium isolated from anoxic sediments.</title>
        <authorList>
            <person name="Abin C.A."/>
            <person name="Hollibaugh J.T."/>
        </authorList>
    </citation>
    <scope>NUCLEOTIDE SEQUENCE [LARGE SCALE GENOMIC DNA]</scope>
    <source>
        <strain evidence="5 6">MLFW-2</strain>
    </source>
</reference>
<dbReference type="NCBIfam" id="TIGR00229">
    <property type="entry name" value="sensory_box"/>
    <property type="match status" value="1"/>
</dbReference>
<comment type="caution">
    <text evidence="5">The sequence shown here is derived from an EMBL/GenBank/DDBJ whole genome shotgun (WGS) entry which is preliminary data.</text>
</comment>
<dbReference type="CDD" id="cd16936">
    <property type="entry name" value="HATPase_RsbW-like"/>
    <property type="match status" value="1"/>
</dbReference>
<evidence type="ECO:0000256" key="2">
    <source>
        <dbReference type="SAM" id="Coils"/>
    </source>
</evidence>
<dbReference type="InterPro" id="IPR003594">
    <property type="entry name" value="HATPase_dom"/>
</dbReference>
<dbReference type="InterPro" id="IPR035965">
    <property type="entry name" value="PAS-like_dom_sf"/>
</dbReference>
<dbReference type="SMART" id="SM00331">
    <property type="entry name" value="PP2C_SIG"/>
    <property type="match status" value="1"/>
</dbReference>
<dbReference type="InterPro" id="IPR001932">
    <property type="entry name" value="PPM-type_phosphatase-like_dom"/>
</dbReference>
<keyword evidence="1" id="KW-0378">Hydrolase</keyword>
<evidence type="ECO:0000259" key="4">
    <source>
        <dbReference type="PROSITE" id="PS50113"/>
    </source>
</evidence>
<dbReference type="SUPFAM" id="SSF55785">
    <property type="entry name" value="PYP-like sensor domain (PAS domain)"/>
    <property type="match status" value="1"/>
</dbReference>
<dbReference type="RefSeq" id="WP_069701695.1">
    <property type="nucleotide sequence ID" value="NZ_MJAT01000012.1"/>
</dbReference>
<dbReference type="Pfam" id="PF07228">
    <property type="entry name" value="SpoIIE"/>
    <property type="match status" value="1"/>
</dbReference>
<gene>
    <name evidence="5" type="ORF">BHU72_02085</name>
</gene>
<dbReference type="SUPFAM" id="SSF55874">
    <property type="entry name" value="ATPase domain of HSP90 chaperone/DNA topoisomerase II/histidine kinase"/>
    <property type="match status" value="1"/>
</dbReference>
<dbReference type="InterPro" id="IPR001610">
    <property type="entry name" value="PAC"/>
</dbReference>
<evidence type="ECO:0000259" key="3">
    <source>
        <dbReference type="PROSITE" id="PS50112"/>
    </source>
</evidence>
<dbReference type="Proteomes" id="UP000095255">
    <property type="component" value="Unassembled WGS sequence"/>
</dbReference>
<dbReference type="InterPro" id="IPR036457">
    <property type="entry name" value="PPM-type-like_dom_sf"/>
</dbReference>
<sequence>MNVRLIEQAEIQLKKLTQAIEQSPVSVVITDVSGTIEYVNPKFIEVTGYTLEEAIGANPRVLKSGIQSTQYYKDMWRLLASGKEWRGEFHNRKKNGELYWEWASISPIKDNDGEITHFVAVKEDITERKLAEEKLEKAYEEINLNLNKAVELHKKFMPTSMPRIEGFNLSAHYMPAQKLGGDFYNIIDFENQTLIYIVDVSGHGLDGAMLTIFLRETINHYIYEEHAKHRSLTSKGILNFIKTQCLKETILEEHFVCLLVGVLDKHTNKFSFSNAGIQIPIFIANEDGSISTLEIQGMPISYYIDPQMYEFTEIEIEMDVGSTLFIATDGLIEQENNGVPFGLHRIHTFLEKNYFKESQQQVINMNELYFKFLDGNACLDDVTFLVIQRNPKILRAWNFKINKIEDIASLEKQLSKLICCNEINMNSFFISLQEIITNAIEHGHKMNQSKIVKIDIFLFKHFLKLQVTDQGEGFDWRKRIDKKIDLENYSERGRGISLSSMCCEAIDYNEKGTTATLFFKKNNSENNLN</sequence>
<dbReference type="GO" id="GO:0016791">
    <property type="term" value="F:phosphatase activity"/>
    <property type="evidence" value="ECO:0007669"/>
    <property type="project" value="TreeGrafter"/>
</dbReference>
<evidence type="ECO:0008006" key="7">
    <source>
        <dbReference type="Google" id="ProtNLM"/>
    </source>
</evidence>
<evidence type="ECO:0000313" key="6">
    <source>
        <dbReference type="Proteomes" id="UP000095255"/>
    </source>
</evidence>
<dbReference type="PANTHER" id="PTHR43156">
    <property type="entry name" value="STAGE II SPORULATION PROTEIN E-RELATED"/>
    <property type="match status" value="1"/>
</dbReference>
<dbReference type="PANTHER" id="PTHR43156:SF2">
    <property type="entry name" value="STAGE II SPORULATION PROTEIN E"/>
    <property type="match status" value="1"/>
</dbReference>
<dbReference type="Gene3D" id="3.60.40.10">
    <property type="entry name" value="PPM-type phosphatase domain"/>
    <property type="match status" value="1"/>
</dbReference>
<dbReference type="Pfam" id="PF13426">
    <property type="entry name" value="PAS_9"/>
    <property type="match status" value="1"/>
</dbReference>
<dbReference type="InterPro" id="IPR052016">
    <property type="entry name" value="Bact_Sigma-Reg"/>
</dbReference>
<dbReference type="PROSITE" id="PS50113">
    <property type="entry name" value="PAC"/>
    <property type="match status" value="1"/>
</dbReference>
<dbReference type="CDD" id="cd00130">
    <property type="entry name" value="PAS"/>
    <property type="match status" value="1"/>
</dbReference>
<dbReference type="Gene3D" id="3.30.565.10">
    <property type="entry name" value="Histidine kinase-like ATPase, C-terminal domain"/>
    <property type="match status" value="1"/>
</dbReference>
<dbReference type="SMART" id="SM00086">
    <property type="entry name" value="PAC"/>
    <property type="match status" value="1"/>
</dbReference>
<feature type="domain" description="PAS" evidence="3">
    <location>
        <begin position="12"/>
        <end position="56"/>
    </location>
</feature>
<dbReference type="SMART" id="SM00091">
    <property type="entry name" value="PAS"/>
    <property type="match status" value="1"/>
</dbReference>